<evidence type="ECO:0000256" key="1">
    <source>
        <dbReference type="SAM" id="MobiDB-lite"/>
    </source>
</evidence>
<evidence type="ECO:0000313" key="2">
    <source>
        <dbReference type="EMBL" id="JAI15776.1"/>
    </source>
</evidence>
<accession>A0A0K8TNS6</accession>
<reference evidence="2" key="1">
    <citation type="journal article" date="2015" name="Insect Biochem. Mol. Biol.">
        <title>An insight into the sialome of the horse fly, Tabanus bromius.</title>
        <authorList>
            <person name="Ribeiro J.M."/>
            <person name="Kazimirova M."/>
            <person name="Takac P."/>
            <person name="Andersen J.F."/>
            <person name="Francischetti I.M."/>
        </authorList>
    </citation>
    <scope>NUCLEOTIDE SEQUENCE</scope>
</reference>
<feature type="compositionally biased region" description="Polar residues" evidence="1">
    <location>
        <begin position="1"/>
        <end position="12"/>
    </location>
</feature>
<feature type="compositionally biased region" description="Basic and acidic residues" evidence="1">
    <location>
        <begin position="31"/>
        <end position="49"/>
    </location>
</feature>
<feature type="compositionally biased region" description="Acidic residues" evidence="1">
    <location>
        <begin position="19"/>
        <end position="30"/>
    </location>
</feature>
<dbReference type="AlphaFoldDB" id="A0A0K8TNS6"/>
<feature type="non-terminal residue" evidence="2">
    <location>
        <position position="1"/>
    </location>
</feature>
<sequence length="163" mass="19072">QNGMSSESFQYNKRSRCEDIDEDEETEEENESKKIKLEDNTLDAAEYKSKLRHRRLPSVSQDGKNELEKEEKHKKKSSKPTTNFIPSKLETIYEDKVNSKQNSDIFGRTKLRRSLNLSDGLTVNKKILKKRKSKIKKFFGRRKGSRKLPLEELLEKLKPIADV</sequence>
<dbReference type="EMBL" id="GDAI01001827">
    <property type="protein sequence ID" value="JAI15776.1"/>
    <property type="molecule type" value="mRNA"/>
</dbReference>
<proteinExistence type="evidence at transcript level"/>
<protein>
    <recommendedName>
        <fullName evidence="3">Tantalus-like domain-containing protein</fullName>
    </recommendedName>
</protein>
<organism evidence="2">
    <name type="scientific">Tabanus bromius</name>
    <name type="common">Band-eyed brown horse fly</name>
    <dbReference type="NCBI Taxonomy" id="304241"/>
    <lineage>
        <taxon>Eukaryota</taxon>
        <taxon>Metazoa</taxon>
        <taxon>Ecdysozoa</taxon>
        <taxon>Arthropoda</taxon>
        <taxon>Hexapoda</taxon>
        <taxon>Insecta</taxon>
        <taxon>Pterygota</taxon>
        <taxon>Neoptera</taxon>
        <taxon>Endopterygota</taxon>
        <taxon>Diptera</taxon>
        <taxon>Brachycera</taxon>
        <taxon>Tabanomorpha</taxon>
        <taxon>Tabanoidea</taxon>
        <taxon>Tabanidae</taxon>
        <taxon>Tabanus</taxon>
    </lineage>
</organism>
<name>A0A0K8TNS6_TABBR</name>
<evidence type="ECO:0008006" key="3">
    <source>
        <dbReference type="Google" id="ProtNLM"/>
    </source>
</evidence>
<feature type="region of interest" description="Disordered" evidence="1">
    <location>
        <begin position="1"/>
        <end position="84"/>
    </location>
</feature>